<reference evidence="2 3" key="1">
    <citation type="journal article" date="2021" name="Elife">
        <title>Chloroplast acquisition without the gene transfer in kleptoplastic sea slugs, Plakobranchus ocellatus.</title>
        <authorList>
            <person name="Maeda T."/>
            <person name="Takahashi S."/>
            <person name="Yoshida T."/>
            <person name="Shimamura S."/>
            <person name="Takaki Y."/>
            <person name="Nagai Y."/>
            <person name="Toyoda A."/>
            <person name="Suzuki Y."/>
            <person name="Arimoto A."/>
            <person name="Ishii H."/>
            <person name="Satoh N."/>
            <person name="Nishiyama T."/>
            <person name="Hasebe M."/>
            <person name="Maruyama T."/>
            <person name="Minagawa J."/>
            <person name="Obokata J."/>
            <person name="Shigenobu S."/>
        </authorList>
    </citation>
    <scope>NUCLEOTIDE SEQUENCE [LARGE SCALE GENOMIC DNA]</scope>
</reference>
<name>A0AAV4BIF6_9GAST</name>
<comment type="caution">
    <text evidence="2">The sequence shown here is derived from an EMBL/GenBank/DDBJ whole genome shotgun (WGS) entry which is preliminary data.</text>
</comment>
<proteinExistence type="predicted"/>
<feature type="compositionally biased region" description="Polar residues" evidence="1">
    <location>
        <begin position="42"/>
        <end position="54"/>
    </location>
</feature>
<evidence type="ECO:0000313" key="2">
    <source>
        <dbReference type="EMBL" id="GFO18840.1"/>
    </source>
</evidence>
<evidence type="ECO:0000256" key="1">
    <source>
        <dbReference type="SAM" id="MobiDB-lite"/>
    </source>
</evidence>
<dbReference type="EMBL" id="BLXT01004995">
    <property type="protein sequence ID" value="GFO18840.1"/>
    <property type="molecule type" value="Genomic_DNA"/>
</dbReference>
<gene>
    <name evidence="2" type="ORF">PoB_004534500</name>
</gene>
<keyword evidence="3" id="KW-1185">Reference proteome</keyword>
<accession>A0AAV4BIF6</accession>
<protein>
    <submittedName>
        <fullName evidence="2">PiggyBac transposable element-derived protein 3-like</fullName>
    </submittedName>
</protein>
<dbReference type="Proteomes" id="UP000735302">
    <property type="component" value="Unassembled WGS sequence"/>
</dbReference>
<organism evidence="2 3">
    <name type="scientific">Plakobranchus ocellatus</name>
    <dbReference type="NCBI Taxonomy" id="259542"/>
    <lineage>
        <taxon>Eukaryota</taxon>
        <taxon>Metazoa</taxon>
        <taxon>Spiralia</taxon>
        <taxon>Lophotrochozoa</taxon>
        <taxon>Mollusca</taxon>
        <taxon>Gastropoda</taxon>
        <taxon>Heterobranchia</taxon>
        <taxon>Euthyneura</taxon>
        <taxon>Panpulmonata</taxon>
        <taxon>Sacoglossa</taxon>
        <taxon>Placobranchoidea</taxon>
        <taxon>Plakobranchidae</taxon>
        <taxon>Plakobranchus</taxon>
    </lineage>
</organism>
<sequence>MWRILLRQIDAQPVAATNIVKSITVLHNFIVENEPHRLMTTAQNVQQDQGQSRGPVNYQDLQRRRQRATKCALQIREQFMQYFLSDAGSLPWQNDKCFT</sequence>
<dbReference type="AlphaFoldDB" id="A0AAV4BIF6"/>
<feature type="region of interest" description="Disordered" evidence="1">
    <location>
        <begin position="42"/>
        <end position="61"/>
    </location>
</feature>
<evidence type="ECO:0000313" key="3">
    <source>
        <dbReference type="Proteomes" id="UP000735302"/>
    </source>
</evidence>